<dbReference type="STRING" id="1367847.JCM7686_3010"/>
<dbReference type="Gene3D" id="2.60.450.10">
    <property type="entry name" value="Lipopolysaccharide (LPS) transport protein A like domain"/>
    <property type="match status" value="1"/>
</dbReference>
<evidence type="ECO:0000256" key="4">
    <source>
        <dbReference type="SAM" id="SignalP"/>
    </source>
</evidence>
<dbReference type="InterPro" id="IPR014340">
    <property type="entry name" value="LptA"/>
</dbReference>
<gene>
    <name evidence="6" type="ORF">JCM7686_3010</name>
</gene>
<dbReference type="RefSeq" id="WP_020951683.1">
    <property type="nucleotide sequence ID" value="NC_022041.1"/>
</dbReference>
<evidence type="ECO:0000256" key="3">
    <source>
        <dbReference type="ARBA" id="ARBA00022764"/>
    </source>
</evidence>
<dbReference type="OrthoDB" id="9811926at2"/>
<proteinExistence type="predicted"/>
<dbReference type="PATRIC" id="fig|1367847.3.peg.3029"/>
<name>S5YY02_PARAH</name>
<dbReference type="eggNOG" id="COG1934">
    <property type="taxonomic scope" value="Bacteria"/>
</dbReference>
<dbReference type="GO" id="GO:0015920">
    <property type="term" value="P:lipopolysaccharide transport"/>
    <property type="evidence" value="ECO:0007669"/>
    <property type="project" value="InterPro"/>
</dbReference>
<evidence type="ECO:0000256" key="1">
    <source>
        <dbReference type="ARBA" id="ARBA00022448"/>
    </source>
</evidence>
<dbReference type="KEGG" id="pami:JCM7686_3010"/>
<evidence type="ECO:0000259" key="5">
    <source>
        <dbReference type="Pfam" id="PF03968"/>
    </source>
</evidence>
<accession>S5YY02</accession>
<dbReference type="AlphaFoldDB" id="S5YY02"/>
<protein>
    <submittedName>
        <fullName evidence="6">Lipopolysaccharide export system protein LptA</fullName>
    </submittedName>
</protein>
<evidence type="ECO:0000313" key="7">
    <source>
        <dbReference type="Proteomes" id="UP000015480"/>
    </source>
</evidence>
<dbReference type="HOGENOM" id="CLU_095993_0_2_5"/>
<feature type="signal peptide" evidence="4">
    <location>
        <begin position="1"/>
        <end position="30"/>
    </location>
</feature>
<organism evidence="6 7">
    <name type="scientific">Paracoccus aminophilus JCM 7686</name>
    <dbReference type="NCBI Taxonomy" id="1367847"/>
    <lineage>
        <taxon>Bacteria</taxon>
        <taxon>Pseudomonadati</taxon>
        <taxon>Pseudomonadota</taxon>
        <taxon>Alphaproteobacteria</taxon>
        <taxon>Rhodobacterales</taxon>
        <taxon>Paracoccaceae</taxon>
        <taxon>Paracoccus</taxon>
    </lineage>
</organism>
<dbReference type="PANTHER" id="PTHR36504:SF1">
    <property type="entry name" value="LIPOPOLYSACCHARIDE EXPORT SYSTEM PROTEIN LPTA"/>
    <property type="match status" value="1"/>
</dbReference>
<dbReference type="NCBIfam" id="TIGR03002">
    <property type="entry name" value="outer_YhbN_LptA"/>
    <property type="match status" value="1"/>
</dbReference>
<evidence type="ECO:0000313" key="6">
    <source>
        <dbReference type="EMBL" id="AGT10046.1"/>
    </source>
</evidence>
<keyword evidence="1" id="KW-0813">Transport</keyword>
<dbReference type="InterPro" id="IPR005653">
    <property type="entry name" value="OstA-like_N"/>
</dbReference>
<keyword evidence="2 4" id="KW-0732">Signal</keyword>
<dbReference type="PANTHER" id="PTHR36504">
    <property type="entry name" value="LIPOPOLYSACCHARIDE EXPORT SYSTEM PROTEIN LPTA"/>
    <property type="match status" value="1"/>
</dbReference>
<dbReference type="GO" id="GO:0001530">
    <property type="term" value="F:lipopolysaccharide binding"/>
    <property type="evidence" value="ECO:0007669"/>
    <property type="project" value="InterPro"/>
</dbReference>
<dbReference type="InterPro" id="IPR052037">
    <property type="entry name" value="LPS_export_LptA"/>
</dbReference>
<dbReference type="GO" id="GO:0030288">
    <property type="term" value="C:outer membrane-bounded periplasmic space"/>
    <property type="evidence" value="ECO:0007669"/>
    <property type="project" value="TreeGrafter"/>
</dbReference>
<dbReference type="Proteomes" id="UP000015480">
    <property type="component" value="Chromosome"/>
</dbReference>
<reference evidence="6 7" key="1">
    <citation type="journal article" date="2014" name="BMC Genomics">
        <title>Architecture and functions of a multipartite genome of the methylotrophic bacterium Paracoccus aminophilus JCM 7686, containing primary and secondary chromids.</title>
        <authorList>
            <person name="Dziewit L."/>
            <person name="Czarnecki J."/>
            <person name="Wibberg D."/>
            <person name="Radlinska M."/>
            <person name="Mrozek P."/>
            <person name="Szymczak M."/>
            <person name="Schluter A."/>
            <person name="Puhler A."/>
            <person name="Bartosik D."/>
        </authorList>
    </citation>
    <scope>NUCLEOTIDE SEQUENCE [LARGE SCALE GENOMIC DNA]</scope>
    <source>
        <strain evidence="6">JCM 7686</strain>
    </source>
</reference>
<dbReference type="EMBL" id="CP006650">
    <property type="protein sequence ID" value="AGT10046.1"/>
    <property type="molecule type" value="Genomic_DNA"/>
</dbReference>
<sequence>MPRPLRLARRTTACAAALFLSVGLLAPVAAQNTAFGTKSDTKAPVEVNADNLAVDQKSGRAVWTGNVVIVQGPMRLSADKVTAIFTQGDQRKIQAFEARGNVTMVNGADAAEAQAADYTVGSGNVVLTGNVLLTQGPSVLSGEKVTVDLATGTANVSGRVRSVLQPGTK</sequence>
<keyword evidence="7" id="KW-1185">Reference proteome</keyword>
<dbReference type="Pfam" id="PF03968">
    <property type="entry name" value="LptD_N"/>
    <property type="match status" value="1"/>
</dbReference>
<dbReference type="GO" id="GO:0009279">
    <property type="term" value="C:cell outer membrane"/>
    <property type="evidence" value="ECO:0007669"/>
    <property type="project" value="TreeGrafter"/>
</dbReference>
<feature type="domain" description="Organic solvent tolerance-like N-terminal" evidence="5">
    <location>
        <begin position="46"/>
        <end position="152"/>
    </location>
</feature>
<dbReference type="GO" id="GO:0017089">
    <property type="term" value="F:glycolipid transfer activity"/>
    <property type="evidence" value="ECO:0007669"/>
    <property type="project" value="TreeGrafter"/>
</dbReference>
<evidence type="ECO:0000256" key="2">
    <source>
        <dbReference type="ARBA" id="ARBA00022729"/>
    </source>
</evidence>
<keyword evidence="3" id="KW-0574">Periplasm</keyword>
<feature type="chain" id="PRO_5004544810" evidence="4">
    <location>
        <begin position="31"/>
        <end position="169"/>
    </location>
</feature>